<dbReference type="Proteomes" id="UP000234323">
    <property type="component" value="Unassembled WGS sequence"/>
</dbReference>
<proteinExistence type="predicted"/>
<sequence length="353" mass="40728">MYHFKIHQPKILHHLKISYIYEEHIEGLKRYSTYALSEGTLMIWIAFENEEDPSCMLPYFHLQLIERTGRITYIDLNYTFPLKAVCSINITFKPLNYNYIMIIYVKSNNGVKGKYGLIINYDSEIISEIYLGSINEYIMNSIISEKGFIHIEDDKKGIVTWHLHNILDTTTGKVEELGSGEFHAPNLLSYTLVDSFNFGLIDGGEETYTSTTPSLVYQTTTKLNSIIFKSCSYNNSVGYICIVSLNNTITNKNQSRTEVNYYKLEFLTTGAFIQFDVIPEEISNTDKFDLLSLIYGGFLVKKYYTNTTAMDFYILDNNGNYKSEGSFGPEFVHYNMFINIFLSEVAMNPIFYT</sequence>
<name>A0A2I1HD74_9GLOM</name>
<accession>A0A2I1HD74</accession>
<dbReference type="AlphaFoldDB" id="A0A2I1HD74"/>
<gene>
    <name evidence="1" type="ORF">RhiirA4_477413</name>
</gene>
<reference evidence="1 2" key="1">
    <citation type="submission" date="2015-10" db="EMBL/GenBank/DDBJ databases">
        <title>Genome analyses suggest a sexual origin of heterokaryosis in a supposedly ancient asexual fungus.</title>
        <authorList>
            <person name="Ropars J."/>
            <person name="Sedzielewska K."/>
            <person name="Noel J."/>
            <person name="Charron P."/>
            <person name="Farinelli L."/>
            <person name="Marton T."/>
            <person name="Kruger M."/>
            <person name="Pelin A."/>
            <person name="Brachmann A."/>
            <person name="Corradi N."/>
        </authorList>
    </citation>
    <scope>NUCLEOTIDE SEQUENCE [LARGE SCALE GENOMIC DNA]</scope>
    <source>
        <strain evidence="1 2">A4</strain>
    </source>
</reference>
<comment type="caution">
    <text evidence="1">The sequence shown here is derived from an EMBL/GenBank/DDBJ whole genome shotgun (WGS) entry which is preliminary data.</text>
</comment>
<dbReference type="EMBL" id="LLXI01002320">
    <property type="protein sequence ID" value="PKY56832.1"/>
    <property type="molecule type" value="Genomic_DNA"/>
</dbReference>
<organism evidence="1 2">
    <name type="scientific">Rhizophagus irregularis</name>
    <dbReference type="NCBI Taxonomy" id="588596"/>
    <lineage>
        <taxon>Eukaryota</taxon>
        <taxon>Fungi</taxon>
        <taxon>Fungi incertae sedis</taxon>
        <taxon>Mucoromycota</taxon>
        <taxon>Glomeromycotina</taxon>
        <taxon>Glomeromycetes</taxon>
        <taxon>Glomerales</taxon>
        <taxon>Glomeraceae</taxon>
        <taxon>Rhizophagus</taxon>
    </lineage>
</organism>
<dbReference type="VEuPathDB" id="FungiDB:RhiirA1_518209"/>
<evidence type="ECO:0000313" key="1">
    <source>
        <dbReference type="EMBL" id="PKY56832.1"/>
    </source>
</evidence>
<evidence type="ECO:0000313" key="2">
    <source>
        <dbReference type="Proteomes" id="UP000234323"/>
    </source>
</evidence>
<keyword evidence="2" id="KW-1185">Reference proteome</keyword>
<protein>
    <submittedName>
        <fullName evidence="1">Uncharacterized protein</fullName>
    </submittedName>
</protein>
<dbReference type="VEuPathDB" id="FungiDB:RhiirFUN_016483"/>